<dbReference type="InterPro" id="IPR013766">
    <property type="entry name" value="Thioredoxin_domain"/>
</dbReference>
<keyword evidence="11 13" id="KW-0676">Redox-active center</keyword>
<gene>
    <name evidence="16" type="ORF">VMCG_04089</name>
</gene>
<dbReference type="InterPro" id="IPR036249">
    <property type="entry name" value="Thioredoxin-like_sf"/>
</dbReference>
<dbReference type="EMBL" id="LKEA01000009">
    <property type="protein sequence ID" value="ROW06956.1"/>
    <property type="molecule type" value="Genomic_DNA"/>
</dbReference>
<name>A0A423WTT3_9PEZI</name>
<dbReference type="Proteomes" id="UP000283895">
    <property type="component" value="Unassembled WGS sequence"/>
</dbReference>
<proteinExistence type="inferred from homology"/>
<evidence type="ECO:0000256" key="13">
    <source>
        <dbReference type="PIRSR" id="PIRSR605792-51"/>
    </source>
</evidence>
<keyword evidence="10" id="KW-0413">Isomerase</keyword>
<comment type="similarity">
    <text evidence="4">Belongs to the protein disulfide isomerase family.</text>
</comment>
<dbReference type="GO" id="GO:0034976">
    <property type="term" value="P:response to endoplasmic reticulum stress"/>
    <property type="evidence" value="ECO:0007669"/>
    <property type="project" value="TreeGrafter"/>
</dbReference>
<dbReference type="CDD" id="cd02995">
    <property type="entry name" value="PDI_a_PDI_a'_C"/>
    <property type="match status" value="1"/>
</dbReference>
<evidence type="ECO:0000259" key="15">
    <source>
        <dbReference type="PROSITE" id="PS51352"/>
    </source>
</evidence>
<keyword evidence="17" id="KW-1185">Reference proteome</keyword>
<dbReference type="EC" id="5.3.4.1" evidence="5"/>
<evidence type="ECO:0000256" key="9">
    <source>
        <dbReference type="ARBA" id="ARBA00023157"/>
    </source>
</evidence>
<evidence type="ECO:0000256" key="2">
    <source>
        <dbReference type="ARBA" id="ARBA00002692"/>
    </source>
</evidence>
<dbReference type="InterPro" id="IPR005792">
    <property type="entry name" value="Prot_disulphide_isomerase"/>
</dbReference>
<dbReference type="CDD" id="cd02961">
    <property type="entry name" value="PDI_a_family"/>
    <property type="match status" value="1"/>
</dbReference>
<keyword evidence="8" id="KW-0256">Endoplasmic reticulum</keyword>
<evidence type="ECO:0000256" key="6">
    <source>
        <dbReference type="ARBA" id="ARBA00022729"/>
    </source>
</evidence>
<dbReference type="CDD" id="cd02981">
    <property type="entry name" value="PDI_b_family"/>
    <property type="match status" value="1"/>
</dbReference>
<dbReference type="Pfam" id="PF13848">
    <property type="entry name" value="Thioredoxin_6"/>
    <property type="match status" value="1"/>
</dbReference>
<dbReference type="PRINTS" id="PR00421">
    <property type="entry name" value="THIOREDOXIN"/>
</dbReference>
<dbReference type="SUPFAM" id="SSF52833">
    <property type="entry name" value="Thioredoxin-like"/>
    <property type="match status" value="4"/>
</dbReference>
<feature type="domain" description="Thioredoxin" evidence="15">
    <location>
        <begin position="352"/>
        <end position="480"/>
    </location>
</feature>
<reference evidence="16 17" key="1">
    <citation type="submission" date="2015-09" db="EMBL/GenBank/DDBJ databases">
        <title>Host preference determinants of Valsa canker pathogens revealed by comparative genomics.</title>
        <authorList>
            <person name="Yin Z."/>
            <person name="Huang L."/>
        </authorList>
    </citation>
    <scope>NUCLEOTIDE SEQUENCE [LARGE SCALE GENOMIC DNA]</scope>
    <source>
        <strain evidence="16 17">03-1</strain>
    </source>
</reference>
<dbReference type="Pfam" id="PF00085">
    <property type="entry name" value="Thioredoxin"/>
    <property type="match status" value="2"/>
</dbReference>
<dbReference type="PROSITE" id="PS51352">
    <property type="entry name" value="THIOREDOXIN_2"/>
    <property type="match status" value="2"/>
</dbReference>
<dbReference type="CDD" id="cd02982">
    <property type="entry name" value="PDI_b'_family"/>
    <property type="match status" value="1"/>
</dbReference>
<evidence type="ECO:0000256" key="7">
    <source>
        <dbReference type="ARBA" id="ARBA00022737"/>
    </source>
</evidence>
<keyword evidence="6 14" id="KW-0732">Signal</keyword>
<dbReference type="OrthoDB" id="427280at2759"/>
<dbReference type="AlphaFoldDB" id="A0A423WTT3"/>
<evidence type="ECO:0000256" key="4">
    <source>
        <dbReference type="ARBA" id="ARBA00006347"/>
    </source>
</evidence>
<evidence type="ECO:0000256" key="11">
    <source>
        <dbReference type="ARBA" id="ARBA00023284"/>
    </source>
</evidence>
<dbReference type="NCBIfam" id="TIGR01130">
    <property type="entry name" value="ER_PDI_fam"/>
    <property type="match status" value="1"/>
</dbReference>
<organism evidence="16 17">
    <name type="scientific">Cytospora schulzeri</name>
    <dbReference type="NCBI Taxonomy" id="448051"/>
    <lineage>
        <taxon>Eukaryota</taxon>
        <taxon>Fungi</taxon>
        <taxon>Dikarya</taxon>
        <taxon>Ascomycota</taxon>
        <taxon>Pezizomycotina</taxon>
        <taxon>Sordariomycetes</taxon>
        <taxon>Sordariomycetidae</taxon>
        <taxon>Diaporthales</taxon>
        <taxon>Cytosporaceae</taxon>
        <taxon>Cytospora</taxon>
    </lineage>
</organism>
<evidence type="ECO:0000256" key="14">
    <source>
        <dbReference type="SAM" id="SignalP"/>
    </source>
</evidence>
<evidence type="ECO:0000256" key="10">
    <source>
        <dbReference type="ARBA" id="ARBA00023235"/>
    </source>
</evidence>
<sequence>MRLFGSLALGFIGVTAGALFEDASSAPDLRPADFKTLIKENNVVMADFYAPWCRHCQTFAPKYEAAAKTLVEQNIDVKLAKVDCQKYNSFCQEYGIRAYPTLKIFKGGEELYHEYDGPRRASSLVEFVKKQLLPTVSVLTGKGQHDAFLAKEKDEVVVVGYFAPEDKLSHTTLYAAAERLHEDIPIGVTSDPSAAAAAGVEFPAIVMHKPNDEGKIVYGGGLDDVEYIKTFAKTSYSPLIGELGQETWKTYLSGAAGPTAFIFARTDAERKKLADELRPLAKKFKGSLTFATADVPDFSGFAGYLHLDNNAEKDFPAFAIYDGAGKRKFPFSAQGNGDELKIGKVGPFVEDFLGGRLAPAVLSEPVPSTPQAGPVTKVVANNFNSVVLDNSRDVLIYYFRDDCPYCQALNPVYDHIADAYKSQDKVVVAKMDIMKNDVPEDVPYIPYVKLYKAGDKANALLYQGQRTFQEMVKFLRENGGHGADAVVHEQADGAQKPMMAEQGEPLQGVTPVKHIHDEL</sequence>
<feature type="chain" id="PRO_5019178104" description="Protein disulfide-isomerase" evidence="14">
    <location>
        <begin position="18"/>
        <end position="519"/>
    </location>
</feature>
<evidence type="ECO:0000256" key="8">
    <source>
        <dbReference type="ARBA" id="ARBA00022824"/>
    </source>
</evidence>
<keyword evidence="7" id="KW-0677">Repeat</keyword>
<feature type="signal peptide" evidence="14">
    <location>
        <begin position="1"/>
        <end position="17"/>
    </location>
</feature>
<feature type="domain" description="Thioredoxin" evidence="15">
    <location>
        <begin position="14"/>
        <end position="133"/>
    </location>
</feature>
<evidence type="ECO:0000313" key="16">
    <source>
        <dbReference type="EMBL" id="ROW06956.1"/>
    </source>
</evidence>
<evidence type="ECO:0000256" key="1">
    <source>
        <dbReference type="ARBA" id="ARBA00001182"/>
    </source>
</evidence>
<comment type="function">
    <text evidence="2">Participates in the folding of proteins containing disulfide bonds, may be involved in glycosylation, prolyl hydroxylation and triglyceride transfer.</text>
</comment>
<protein>
    <recommendedName>
        <fullName evidence="12">Protein disulfide-isomerase</fullName>
        <ecNumber evidence="5">5.3.4.1</ecNumber>
    </recommendedName>
</protein>
<feature type="disulfide bond" description="Redox-active" evidence="13">
    <location>
        <begin position="53"/>
        <end position="56"/>
    </location>
</feature>
<dbReference type="Gene3D" id="3.40.30.10">
    <property type="entry name" value="Glutaredoxin"/>
    <property type="match status" value="4"/>
</dbReference>
<evidence type="ECO:0000313" key="17">
    <source>
        <dbReference type="Proteomes" id="UP000283895"/>
    </source>
</evidence>
<comment type="catalytic activity">
    <reaction evidence="1">
        <text>Catalyzes the rearrangement of -S-S- bonds in proteins.</text>
        <dbReference type="EC" id="5.3.4.1"/>
    </reaction>
</comment>
<evidence type="ECO:0000256" key="3">
    <source>
        <dbReference type="ARBA" id="ARBA00004319"/>
    </source>
</evidence>
<dbReference type="GO" id="GO:0005788">
    <property type="term" value="C:endoplasmic reticulum lumen"/>
    <property type="evidence" value="ECO:0007669"/>
    <property type="project" value="UniProtKB-SubCell"/>
</dbReference>
<dbReference type="STRING" id="356882.A0A423WTT3"/>
<comment type="subcellular location">
    <subcellularLocation>
        <location evidence="3">Endoplasmic reticulum lumen</location>
    </subcellularLocation>
</comment>
<keyword evidence="9 13" id="KW-1015">Disulfide bond</keyword>
<evidence type="ECO:0000256" key="12">
    <source>
        <dbReference type="ARBA" id="ARBA00039846"/>
    </source>
</evidence>
<dbReference type="PANTHER" id="PTHR18929">
    <property type="entry name" value="PROTEIN DISULFIDE ISOMERASE"/>
    <property type="match status" value="1"/>
</dbReference>
<dbReference type="GO" id="GO:0003756">
    <property type="term" value="F:protein disulfide isomerase activity"/>
    <property type="evidence" value="ECO:0007669"/>
    <property type="project" value="UniProtKB-EC"/>
</dbReference>
<feature type="disulfide bond" description="Redox-active" evidence="13">
    <location>
        <begin position="403"/>
        <end position="406"/>
    </location>
</feature>
<comment type="caution">
    <text evidence="16">The sequence shown here is derived from an EMBL/GenBank/DDBJ whole genome shotgun (WGS) entry which is preliminary data.</text>
</comment>
<accession>A0A423WTT3</accession>
<dbReference type="PANTHER" id="PTHR18929:SF132">
    <property type="entry name" value="PROTEIN DISULFIDE-ISOMERASE A3"/>
    <property type="match status" value="1"/>
</dbReference>
<evidence type="ECO:0000256" key="5">
    <source>
        <dbReference type="ARBA" id="ARBA00012723"/>
    </source>
</evidence>
<dbReference type="FunFam" id="3.40.30.10:FF:000107">
    <property type="entry name" value="Protein disulfide-isomerase 5-2"/>
    <property type="match status" value="1"/>
</dbReference>
<dbReference type="GO" id="GO:0006457">
    <property type="term" value="P:protein folding"/>
    <property type="evidence" value="ECO:0007669"/>
    <property type="project" value="TreeGrafter"/>
</dbReference>